<reference evidence="2 4" key="1">
    <citation type="journal article" date="2014" name="BMC Genomics">
        <title>Genome sequence of Anopheles sinensis provides insight into genetics basis of mosquito competence for malaria parasites.</title>
        <authorList>
            <person name="Zhou D."/>
            <person name="Zhang D."/>
            <person name="Ding G."/>
            <person name="Shi L."/>
            <person name="Hou Q."/>
            <person name="Ye Y."/>
            <person name="Xu Y."/>
            <person name="Zhou H."/>
            <person name="Xiong C."/>
            <person name="Li S."/>
            <person name="Yu J."/>
            <person name="Hong S."/>
            <person name="Yu X."/>
            <person name="Zou P."/>
            <person name="Chen C."/>
            <person name="Chang X."/>
            <person name="Wang W."/>
            <person name="Lv Y."/>
            <person name="Sun Y."/>
            <person name="Ma L."/>
            <person name="Shen B."/>
            <person name="Zhu C."/>
        </authorList>
    </citation>
    <scope>NUCLEOTIDE SEQUENCE [LARGE SCALE GENOMIC DNA]</scope>
</reference>
<dbReference type="InterPro" id="IPR036047">
    <property type="entry name" value="F-box-like_dom_sf"/>
</dbReference>
<sequence length="349" mass="40028">MAWLVGLSCCSIHHIPVLELIFDYLPVPDLKNVSLVCLQWSNLAFSGRRMHRVRLNVDYRYDDTQDYLTLLRGSKRQYRHVLLEIDSTENTLVSNFIELLEHFKSSVDSLKLVLDFIEYAQIRSILLEVPNLKKLSLQAMVQSGSAQAANLMQSPIKPLPQLTDLVLQSDSSLHLQAFDICTIAPNLKRLDMDCDSSRALEVFSHFSEQLESVAVFFKTNILFLRFCEISFPELLEIDFYSDNEHFHDGVTVLTLDGWLRCKVFEGCKPLPALQELCLQSATMDDTLEFFKPLPAMMPNLRKLDIIELDMDDSCLHFICKHMVSLHQILLEICPNAENRIVPSNNVRGH</sequence>
<accession>A0A084VI06</accession>
<dbReference type="AlphaFoldDB" id="A0A084VI06"/>
<dbReference type="EnsemblMetazoa" id="ASIC004842-RA">
    <property type="protein sequence ID" value="ASIC004842-PA"/>
    <property type="gene ID" value="ASIC004842"/>
</dbReference>
<dbReference type="Gene3D" id="3.80.10.10">
    <property type="entry name" value="Ribonuclease Inhibitor"/>
    <property type="match status" value="1"/>
</dbReference>
<reference evidence="3" key="2">
    <citation type="submission" date="2020-05" db="UniProtKB">
        <authorList>
            <consortium name="EnsemblMetazoa"/>
        </authorList>
    </citation>
    <scope>IDENTIFICATION</scope>
</reference>
<dbReference type="InterPro" id="IPR032675">
    <property type="entry name" value="LRR_dom_sf"/>
</dbReference>
<dbReference type="Gene3D" id="1.20.1280.50">
    <property type="match status" value="1"/>
</dbReference>
<dbReference type="OrthoDB" id="7747920at2759"/>
<evidence type="ECO:0000313" key="2">
    <source>
        <dbReference type="EMBL" id="KFB37600.1"/>
    </source>
</evidence>
<dbReference type="Proteomes" id="UP000030765">
    <property type="component" value="Unassembled WGS sequence"/>
</dbReference>
<protein>
    <submittedName>
        <fullName evidence="3">F-box domain-containing protein</fullName>
    </submittedName>
</protein>
<keyword evidence="4" id="KW-1185">Reference proteome</keyword>
<dbReference type="Pfam" id="PF12937">
    <property type="entry name" value="F-box-like"/>
    <property type="match status" value="1"/>
</dbReference>
<dbReference type="VEuPathDB" id="VectorBase:ASIC004842"/>
<organism evidence="2">
    <name type="scientific">Anopheles sinensis</name>
    <name type="common">Mosquito</name>
    <dbReference type="NCBI Taxonomy" id="74873"/>
    <lineage>
        <taxon>Eukaryota</taxon>
        <taxon>Metazoa</taxon>
        <taxon>Ecdysozoa</taxon>
        <taxon>Arthropoda</taxon>
        <taxon>Hexapoda</taxon>
        <taxon>Insecta</taxon>
        <taxon>Pterygota</taxon>
        <taxon>Neoptera</taxon>
        <taxon>Endopterygota</taxon>
        <taxon>Diptera</taxon>
        <taxon>Nematocera</taxon>
        <taxon>Culicoidea</taxon>
        <taxon>Culicidae</taxon>
        <taxon>Anophelinae</taxon>
        <taxon>Anopheles</taxon>
    </lineage>
</organism>
<evidence type="ECO:0000313" key="4">
    <source>
        <dbReference type="Proteomes" id="UP000030765"/>
    </source>
</evidence>
<gene>
    <name evidence="2" type="ORF">ZHAS_00004842</name>
</gene>
<dbReference type="SUPFAM" id="SSF81383">
    <property type="entry name" value="F-box domain"/>
    <property type="match status" value="1"/>
</dbReference>
<evidence type="ECO:0000259" key="1">
    <source>
        <dbReference type="Pfam" id="PF12937"/>
    </source>
</evidence>
<proteinExistence type="predicted"/>
<name>A0A084VI06_ANOSI</name>
<evidence type="ECO:0000313" key="3">
    <source>
        <dbReference type="EnsemblMetazoa" id="ASIC004842-PA"/>
    </source>
</evidence>
<dbReference type="STRING" id="74873.A0A084VI06"/>
<feature type="domain" description="F-box" evidence="1">
    <location>
        <begin position="17"/>
        <end position="52"/>
    </location>
</feature>
<dbReference type="OMA" id="MEIASCH"/>
<dbReference type="SUPFAM" id="SSF52047">
    <property type="entry name" value="RNI-like"/>
    <property type="match status" value="1"/>
</dbReference>
<dbReference type="InterPro" id="IPR001810">
    <property type="entry name" value="F-box_dom"/>
</dbReference>
<dbReference type="EMBL" id="ATLV01013254">
    <property type="status" value="NOT_ANNOTATED_CDS"/>
    <property type="molecule type" value="Genomic_DNA"/>
</dbReference>
<dbReference type="EMBL" id="KE524847">
    <property type="protein sequence ID" value="KFB37600.1"/>
    <property type="molecule type" value="Genomic_DNA"/>
</dbReference>